<accession>A0A1T4KL61</accession>
<dbReference type="PROSITE" id="PS50967">
    <property type="entry name" value="HRDC"/>
    <property type="match status" value="1"/>
</dbReference>
<protein>
    <recommendedName>
        <fullName evidence="6">Ribonuclease D</fullName>
        <shortName evidence="6">RNase D</shortName>
        <ecNumber evidence="6">3.1.13.5</ecNumber>
    </recommendedName>
</protein>
<dbReference type="InterPro" id="IPR044876">
    <property type="entry name" value="HRDC_dom_sf"/>
</dbReference>
<dbReference type="InterPro" id="IPR010997">
    <property type="entry name" value="HRDC-like_sf"/>
</dbReference>
<dbReference type="SMART" id="SM00474">
    <property type="entry name" value="35EXOc"/>
    <property type="match status" value="1"/>
</dbReference>
<dbReference type="SUPFAM" id="SSF53098">
    <property type="entry name" value="Ribonuclease H-like"/>
    <property type="match status" value="1"/>
</dbReference>
<proteinExistence type="inferred from homology"/>
<dbReference type="Pfam" id="PF00570">
    <property type="entry name" value="HRDC"/>
    <property type="match status" value="1"/>
</dbReference>
<dbReference type="Proteomes" id="UP000190092">
    <property type="component" value="Unassembled WGS sequence"/>
</dbReference>
<dbReference type="InterPro" id="IPR036397">
    <property type="entry name" value="RNaseH_sf"/>
</dbReference>
<dbReference type="InterPro" id="IPR012337">
    <property type="entry name" value="RNaseH-like_sf"/>
</dbReference>
<keyword evidence="2 6" id="KW-0819">tRNA processing</keyword>
<comment type="function">
    <text evidence="6">Exonuclease involved in the 3' processing of various precursor tRNAs. Initiates hydrolysis at the 3'-terminus of an RNA molecule and releases 5'-mononucleotides.</text>
</comment>
<dbReference type="InterPro" id="IPR006292">
    <property type="entry name" value="RNase_D"/>
</dbReference>
<comment type="catalytic activity">
    <reaction evidence="6">
        <text>Exonucleolytic cleavage that removes extra residues from the 3'-terminus of tRNA to produce 5'-mononucleotides.</text>
        <dbReference type="EC" id="3.1.13.5"/>
    </reaction>
</comment>
<dbReference type="InterPro" id="IPR051086">
    <property type="entry name" value="RNase_D-like"/>
</dbReference>
<evidence type="ECO:0000256" key="2">
    <source>
        <dbReference type="ARBA" id="ARBA00022694"/>
    </source>
</evidence>
<evidence type="ECO:0000313" key="8">
    <source>
        <dbReference type="EMBL" id="SJZ43172.1"/>
    </source>
</evidence>
<evidence type="ECO:0000259" key="7">
    <source>
        <dbReference type="PROSITE" id="PS50967"/>
    </source>
</evidence>
<dbReference type="InterPro" id="IPR002562">
    <property type="entry name" value="3'-5'_exonuclease_dom"/>
</dbReference>
<dbReference type="CDD" id="cd06142">
    <property type="entry name" value="RNaseD_exo"/>
    <property type="match status" value="1"/>
</dbReference>
<sequence>MKLITTTDALAAFCKPLADAEFVTVDTEFMRERTYWPKLCLAQVAGPDDAAAIDALAEGIDLSPLDELMANPRVLKVFHAARQDLEIFYLRMNRVPHPLFDTQVAAMVCGHGEAASYESLATKLAKARIDKSSRFTDWSRRPLSERQITYALSDVTHLRVVYEKLRRQLEKSGRLPWIAEEMAVLNDPATYRADPDLAWRKLRPRGASPRVLAILKEVAAWRERTAQRIDIPRQRLLRDEQLLEITSHAPTTVEELAMTRGLGRGFAEGWQGRELLEAIEKARKLPDSELPTREKPPEQIRAPSAVVDLLRTLLRVKAEQAGVAARLVASADELDKLAAGKRDVHVLSGWRHEIFGRDALDLIDGRLALALDGEHAKLMPVTPAKGD</sequence>
<dbReference type="RefSeq" id="WP_085932704.1">
    <property type="nucleotide sequence ID" value="NZ_FUWJ01000001.1"/>
</dbReference>
<reference evidence="9" key="1">
    <citation type="submission" date="2017-02" db="EMBL/GenBank/DDBJ databases">
        <authorList>
            <person name="Varghese N."/>
            <person name="Submissions S."/>
        </authorList>
    </citation>
    <scope>NUCLEOTIDE SEQUENCE [LARGE SCALE GENOMIC DNA]</scope>
    <source>
        <strain evidence="9">ATCC 27094</strain>
    </source>
</reference>
<evidence type="ECO:0000256" key="1">
    <source>
        <dbReference type="ARBA" id="ARBA00022490"/>
    </source>
</evidence>
<name>A0A1T4KL61_9HYPH</name>
<comment type="cofactor">
    <cofactor evidence="6">
        <name>a divalent metal cation</name>
        <dbReference type="ChEBI" id="CHEBI:60240"/>
    </cofactor>
</comment>
<evidence type="ECO:0000256" key="4">
    <source>
        <dbReference type="ARBA" id="ARBA00022801"/>
    </source>
</evidence>
<dbReference type="SUPFAM" id="SSF47819">
    <property type="entry name" value="HRDC-like"/>
    <property type="match status" value="2"/>
</dbReference>
<evidence type="ECO:0000256" key="5">
    <source>
        <dbReference type="ARBA" id="ARBA00022839"/>
    </source>
</evidence>
<keyword evidence="9" id="KW-1185">Reference proteome</keyword>
<dbReference type="Gene3D" id="1.10.150.80">
    <property type="entry name" value="HRDC domain"/>
    <property type="match status" value="1"/>
</dbReference>
<comment type="subcellular location">
    <subcellularLocation>
        <location evidence="6">Cytoplasm</location>
    </subcellularLocation>
</comment>
<dbReference type="STRING" id="225324.SAMN02745126_01029"/>
<evidence type="ECO:0000256" key="3">
    <source>
        <dbReference type="ARBA" id="ARBA00022722"/>
    </source>
</evidence>
<dbReference type="GO" id="GO:0033890">
    <property type="term" value="F:ribonuclease D activity"/>
    <property type="evidence" value="ECO:0007669"/>
    <property type="project" value="UniProtKB-UniRule"/>
</dbReference>
<dbReference type="GO" id="GO:0000166">
    <property type="term" value="F:nucleotide binding"/>
    <property type="evidence" value="ECO:0007669"/>
    <property type="project" value="InterPro"/>
</dbReference>
<keyword evidence="5 6" id="KW-0269">Exonuclease</keyword>
<keyword evidence="1 6" id="KW-0963">Cytoplasm</keyword>
<dbReference type="GO" id="GO:0003676">
    <property type="term" value="F:nucleic acid binding"/>
    <property type="evidence" value="ECO:0007669"/>
    <property type="project" value="InterPro"/>
</dbReference>
<dbReference type="AlphaFoldDB" id="A0A1T4KL61"/>
<feature type="domain" description="HRDC" evidence="7">
    <location>
        <begin position="208"/>
        <end position="289"/>
    </location>
</feature>
<dbReference type="InterPro" id="IPR002121">
    <property type="entry name" value="HRDC_dom"/>
</dbReference>
<dbReference type="Pfam" id="PF01612">
    <property type="entry name" value="DNA_pol_A_exo1"/>
    <property type="match status" value="1"/>
</dbReference>
<dbReference type="Gene3D" id="3.30.420.10">
    <property type="entry name" value="Ribonuclease H-like superfamily/Ribonuclease H"/>
    <property type="match status" value="1"/>
</dbReference>
<keyword evidence="3 6" id="KW-0540">Nuclease</keyword>
<dbReference type="EC" id="3.1.13.5" evidence="6"/>
<dbReference type="OrthoDB" id="9800549at2"/>
<dbReference type="NCBIfam" id="TIGR01388">
    <property type="entry name" value="rnd"/>
    <property type="match status" value="1"/>
</dbReference>
<dbReference type="EMBL" id="FUWJ01000001">
    <property type="protein sequence ID" value="SJZ43172.1"/>
    <property type="molecule type" value="Genomic_DNA"/>
</dbReference>
<evidence type="ECO:0000313" key="9">
    <source>
        <dbReference type="Proteomes" id="UP000190092"/>
    </source>
</evidence>
<dbReference type="PANTHER" id="PTHR47649">
    <property type="entry name" value="RIBONUCLEASE D"/>
    <property type="match status" value="1"/>
</dbReference>
<gene>
    <name evidence="6" type="primary">rnd</name>
    <name evidence="8" type="ORF">SAMN02745126_01029</name>
</gene>
<keyword evidence="4 6" id="KW-0378">Hydrolase</keyword>
<dbReference type="GO" id="GO:0042780">
    <property type="term" value="P:tRNA 3'-end processing"/>
    <property type="evidence" value="ECO:0007669"/>
    <property type="project" value="UniProtKB-UniRule"/>
</dbReference>
<dbReference type="GO" id="GO:0008408">
    <property type="term" value="F:3'-5' exonuclease activity"/>
    <property type="evidence" value="ECO:0007669"/>
    <property type="project" value="InterPro"/>
</dbReference>
<evidence type="ECO:0000256" key="6">
    <source>
        <dbReference type="HAMAP-Rule" id="MF_01899"/>
    </source>
</evidence>
<dbReference type="SMART" id="SM00341">
    <property type="entry name" value="HRDC"/>
    <property type="match status" value="1"/>
</dbReference>
<organism evidence="8 9">
    <name type="scientific">Enhydrobacter aerosaccus</name>
    <dbReference type="NCBI Taxonomy" id="225324"/>
    <lineage>
        <taxon>Bacteria</taxon>
        <taxon>Pseudomonadati</taxon>
        <taxon>Pseudomonadota</taxon>
        <taxon>Alphaproteobacteria</taxon>
        <taxon>Hyphomicrobiales</taxon>
        <taxon>Enhydrobacter</taxon>
    </lineage>
</organism>
<dbReference type="GO" id="GO:0005737">
    <property type="term" value="C:cytoplasm"/>
    <property type="evidence" value="ECO:0007669"/>
    <property type="project" value="UniProtKB-SubCell"/>
</dbReference>
<dbReference type="PANTHER" id="PTHR47649:SF1">
    <property type="entry name" value="RIBONUCLEASE D"/>
    <property type="match status" value="1"/>
</dbReference>
<comment type="similarity">
    <text evidence="6">Belongs to the RNase D family.</text>
</comment>
<dbReference type="HAMAP" id="MF_01899">
    <property type="entry name" value="RNase_D"/>
    <property type="match status" value="1"/>
</dbReference>